<gene>
    <name evidence="1" type="ORF">PEDI_11190</name>
</gene>
<keyword evidence="2" id="KW-1185">Reference proteome</keyword>
<accession>A0AAN5AJ62</accession>
<evidence type="ECO:0000313" key="2">
    <source>
        <dbReference type="Proteomes" id="UP001310022"/>
    </source>
</evidence>
<organism evidence="1 2">
    <name type="scientific">Persicobacter diffluens</name>
    <dbReference type="NCBI Taxonomy" id="981"/>
    <lineage>
        <taxon>Bacteria</taxon>
        <taxon>Pseudomonadati</taxon>
        <taxon>Bacteroidota</taxon>
        <taxon>Cytophagia</taxon>
        <taxon>Cytophagales</taxon>
        <taxon>Persicobacteraceae</taxon>
        <taxon>Persicobacter</taxon>
    </lineage>
</organism>
<name>A0AAN5AJ62_9BACT</name>
<proteinExistence type="predicted"/>
<dbReference type="AlphaFoldDB" id="A0AAN5AJ62"/>
<dbReference type="RefSeq" id="WP_053404465.1">
    <property type="nucleotide sequence ID" value="NZ_BQKE01000001.1"/>
</dbReference>
<dbReference type="Proteomes" id="UP001310022">
    <property type="component" value="Unassembled WGS sequence"/>
</dbReference>
<comment type="caution">
    <text evidence="1">The sequence shown here is derived from an EMBL/GenBank/DDBJ whole genome shotgun (WGS) entry which is preliminary data.</text>
</comment>
<evidence type="ECO:0000313" key="1">
    <source>
        <dbReference type="EMBL" id="GJM60567.1"/>
    </source>
</evidence>
<protein>
    <submittedName>
        <fullName evidence="1">Uncharacterized protein</fullName>
    </submittedName>
</protein>
<dbReference type="EMBL" id="BQKE01000001">
    <property type="protein sequence ID" value="GJM60567.1"/>
    <property type="molecule type" value="Genomic_DNA"/>
</dbReference>
<sequence>MKNKHLTPAAKITFPKTRQITLINSDYQKPEAEEVVRDLIRSKIKFLKQKQFSILERFGVESGHLNQRAQELQEELDSLEDLLQSTVNPEQVLSLHCEINITFNP</sequence>
<reference evidence="1 2" key="1">
    <citation type="submission" date="2021-12" db="EMBL/GenBank/DDBJ databases">
        <title>Genome sequencing of bacteria with rrn-lacking chromosome and rrn-plasmid.</title>
        <authorList>
            <person name="Anda M."/>
            <person name="Iwasaki W."/>
        </authorList>
    </citation>
    <scope>NUCLEOTIDE SEQUENCE [LARGE SCALE GENOMIC DNA]</scope>
    <source>
        <strain evidence="1 2">NBRC 15940</strain>
    </source>
</reference>